<evidence type="ECO:0000313" key="13">
    <source>
        <dbReference type="Proteomes" id="UP000183995"/>
    </source>
</evidence>
<proteinExistence type="inferred from homology"/>
<keyword evidence="5 10" id="KW-0067">ATP-binding</keyword>
<evidence type="ECO:0000256" key="3">
    <source>
        <dbReference type="ARBA" id="ARBA00022618"/>
    </source>
</evidence>
<evidence type="ECO:0000256" key="1">
    <source>
        <dbReference type="ARBA" id="ARBA00010257"/>
    </source>
</evidence>
<dbReference type="GO" id="GO:0009898">
    <property type="term" value="C:cytoplasmic side of plasma membrane"/>
    <property type="evidence" value="ECO:0007669"/>
    <property type="project" value="TreeGrafter"/>
</dbReference>
<keyword evidence="3" id="KW-0132">Cell division</keyword>
<dbReference type="InterPro" id="IPR010223">
    <property type="entry name" value="MinD"/>
</dbReference>
<comment type="function">
    <text evidence="8">ATPase required for the correct placement of the division site. Cell division inhibitors MinC and MinD act in concert to form an inhibitor capable of blocking formation of the polar Z ring septums. Rapidly oscillates between the poles of the cell to destabilize FtsZ filaments that have formed before they mature into polar Z rings.</text>
</comment>
<dbReference type="GO" id="GO:0000917">
    <property type="term" value="P:division septum assembly"/>
    <property type="evidence" value="ECO:0007669"/>
    <property type="project" value="UniProtKB-KW"/>
</dbReference>
<evidence type="ECO:0000256" key="9">
    <source>
        <dbReference type="ARBA" id="ARBA00032845"/>
    </source>
</evidence>
<dbReference type="GO" id="GO:0005829">
    <property type="term" value="C:cytosol"/>
    <property type="evidence" value="ECO:0007669"/>
    <property type="project" value="TreeGrafter"/>
</dbReference>
<sequence>MGKVIVVASGKGGTGKTTSVGAISSCLAALGHKTLCIDCDAGLRNLDIIIGMTEYTVTDFFDVLQGRTELLEACAEHPRIKNLYFLPAPAFHGPEEIDADDMAGLTAQIREQFDYCLIDAPAGIGPGFRLAAQGADMALIVTVGDMSSMRDGQRVAEELRSLGVRELRLIVNRVSGRNFRKLSTTVDDVIDAIGARLVGLVEEDEEVFLASNSETPLILYENKRAALQFLQIARRLTGERIPLVKRWSRA</sequence>
<evidence type="ECO:0000256" key="2">
    <source>
        <dbReference type="ARBA" id="ARBA00016887"/>
    </source>
</evidence>
<evidence type="ECO:0000256" key="10">
    <source>
        <dbReference type="PIRSR" id="PIRSR003092-1"/>
    </source>
</evidence>
<reference evidence="12 13" key="1">
    <citation type="submission" date="2016-11" db="EMBL/GenBank/DDBJ databases">
        <authorList>
            <person name="Jaros S."/>
            <person name="Januszkiewicz K."/>
            <person name="Wedrychowicz H."/>
        </authorList>
    </citation>
    <scope>NUCLEOTIDE SEQUENCE [LARGE SCALE GENOMIC DNA]</scope>
    <source>
        <strain evidence="12 13">DSM 10068</strain>
    </source>
</reference>
<name>A0A1M5VNJ6_9FIRM</name>
<dbReference type="SUPFAM" id="SSF52540">
    <property type="entry name" value="P-loop containing nucleoside triphosphate hydrolases"/>
    <property type="match status" value="1"/>
</dbReference>
<dbReference type="PANTHER" id="PTHR43384:SF6">
    <property type="entry name" value="SEPTUM SITE-DETERMINING PROTEIN MIND HOMOLOG, CHLOROPLASTIC"/>
    <property type="match status" value="1"/>
</dbReference>
<organism evidence="12 13">
    <name type="scientific">Sporobacter termitidis DSM 10068</name>
    <dbReference type="NCBI Taxonomy" id="1123282"/>
    <lineage>
        <taxon>Bacteria</taxon>
        <taxon>Bacillati</taxon>
        <taxon>Bacillota</taxon>
        <taxon>Clostridia</taxon>
        <taxon>Eubacteriales</taxon>
        <taxon>Oscillospiraceae</taxon>
        <taxon>Sporobacter</taxon>
    </lineage>
</organism>
<evidence type="ECO:0000256" key="7">
    <source>
        <dbReference type="ARBA" id="ARBA00023306"/>
    </source>
</evidence>
<evidence type="ECO:0000256" key="4">
    <source>
        <dbReference type="ARBA" id="ARBA00022741"/>
    </source>
</evidence>
<gene>
    <name evidence="12" type="ORF">SAMN02745823_00916</name>
</gene>
<dbReference type="InterPro" id="IPR050625">
    <property type="entry name" value="ParA/MinD_ATPase"/>
</dbReference>
<feature type="binding site" evidence="10">
    <location>
        <begin position="11"/>
        <end position="18"/>
    </location>
    <ligand>
        <name>ATP</name>
        <dbReference type="ChEBI" id="CHEBI:30616"/>
    </ligand>
</feature>
<dbReference type="RefSeq" id="WP_073076476.1">
    <property type="nucleotide sequence ID" value="NZ_FQXV01000002.1"/>
</dbReference>
<dbReference type="PIRSF" id="PIRSF003092">
    <property type="entry name" value="MinD"/>
    <property type="match status" value="1"/>
</dbReference>
<dbReference type="GO" id="GO:0016887">
    <property type="term" value="F:ATP hydrolysis activity"/>
    <property type="evidence" value="ECO:0007669"/>
    <property type="project" value="InterPro"/>
</dbReference>
<evidence type="ECO:0000256" key="5">
    <source>
        <dbReference type="ARBA" id="ARBA00022840"/>
    </source>
</evidence>
<dbReference type="NCBIfam" id="TIGR01968">
    <property type="entry name" value="minD_bact"/>
    <property type="match status" value="1"/>
</dbReference>
<dbReference type="GO" id="GO:0051782">
    <property type="term" value="P:negative regulation of cell division"/>
    <property type="evidence" value="ECO:0007669"/>
    <property type="project" value="TreeGrafter"/>
</dbReference>
<dbReference type="InterPro" id="IPR002586">
    <property type="entry name" value="CobQ/CobB/MinD/ParA_Nub-bd_dom"/>
</dbReference>
<dbReference type="Pfam" id="PF01656">
    <property type="entry name" value="CbiA"/>
    <property type="match status" value="1"/>
</dbReference>
<protein>
    <recommendedName>
        <fullName evidence="2">Septum site-determining protein MinD</fullName>
    </recommendedName>
    <alternativeName>
        <fullName evidence="9">Cell division inhibitor MinD</fullName>
    </alternativeName>
</protein>
<dbReference type="Proteomes" id="UP000183995">
    <property type="component" value="Unassembled WGS sequence"/>
</dbReference>
<comment type="similarity">
    <text evidence="1">Belongs to the ParA family. MinD subfamily.</text>
</comment>
<dbReference type="PANTHER" id="PTHR43384">
    <property type="entry name" value="SEPTUM SITE-DETERMINING PROTEIN MIND HOMOLOG, CHLOROPLASTIC-RELATED"/>
    <property type="match status" value="1"/>
</dbReference>
<keyword evidence="4 10" id="KW-0547">Nucleotide-binding</keyword>
<evidence type="ECO:0000256" key="6">
    <source>
        <dbReference type="ARBA" id="ARBA00023210"/>
    </source>
</evidence>
<dbReference type="EMBL" id="FQXV01000002">
    <property type="protein sequence ID" value="SHH76584.1"/>
    <property type="molecule type" value="Genomic_DNA"/>
</dbReference>
<dbReference type="Gene3D" id="3.40.50.300">
    <property type="entry name" value="P-loop containing nucleotide triphosphate hydrolases"/>
    <property type="match status" value="1"/>
</dbReference>
<dbReference type="GO" id="GO:0005524">
    <property type="term" value="F:ATP binding"/>
    <property type="evidence" value="ECO:0007669"/>
    <property type="project" value="UniProtKB-KW"/>
</dbReference>
<feature type="domain" description="CobQ/CobB/MinD/ParA nucleotide binding" evidence="11">
    <location>
        <begin position="5"/>
        <end position="216"/>
    </location>
</feature>
<dbReference type="InterPro" id="IPR027417">
    <property type="entry name" value="P-loop_NTPase"/>
</dbReference>
<keyword evidence="13" id="KW-1185">Reference proteome</keyword>
<dbReference type="STRING" id="1123282.SAMN02745823_00916"/>
<evidence type="ECO:0000256" key="8">
    <source>
        <dbReference type="ARBA" id="ARBA00025436"/>
    </source>
</evidence>
<dbReference type="InterPro" id="IPR025501">
    <property type="entry name" value="MinD_FleN"/>
</dbReference>
<accession>A0A1M5VNJ6</accession>
<keyword evidence="6" id="KW-0717">Septation</keyword>
<evidence type="ECO:0000259" key="11">
    <source>
        <dbReference type="Pfam" id="PF01656"/>
    </source>
</evidence>
<dbReference type="AlphaFoldDB" id="A0A1M5VNJ6"/>
<keyword evidence="7" id="KW-0131">Cell cycle</keyword>
<evidence type="ECO:0000313" key="12">
    <source>
        <dbReference type="EMBL" id="SHH76584.1"/>
    </source>
</evidence>
<dbReference type="OrthoDB" id="9773088at2"/>